<evidence type="ECO:0000256" key="2">
    <source>
        <dbReference type="ARBA" id="ARBA00022980"/>
    </source>
</evidence>
<comment type="caution">
    <text evidence="4">The sequence shown here is derived from an EMBL/GenBank/DDBJ whole genome shotgun (WGS) entry which is preliminary data.</text>
</comment>
<reference evidence="4 5" key="1">
    <citation type="journal article" date="2018" name="IMA Fungus">
        <title>IMA Genome-F 9: Draft genome sequence of Annulohypoxylon stygium, Aspergillus mulundensis, Berkeleyomyces basicola (syn. Thielaviopsis basicola), Ceratocystis smalleyi, two Cercospora beticola strains, Coleophoma cylindrospora, Fusarium fracticaudum, Phialophora cf. hyalina, and Morchella septimelata.</title>
        <authorList>
            <person name="Wingfield B.D."/>
            <person name="Bills G.F."/>
            <person name="Dong Y."/>
            <person name="Huang W."/>
            <person name="Nel W.J."/>
            <person name="Swalarsk-Parry B.S."/>
            <person name="Vaghefi N."/>
            <person name="Wilken P.M."/>
            <person name="An Z."/>
            <person name="de Beer Z.W."/>
            <person name="De Vos L."/>
            <person name="Chen L."/>
            <person name="Duong T.A."/>
            <person name="Gao Y."/>
            <person name="Hammerbacher A."/>
            <person name="Kikkert J.R."/>
            <person name="Li Y."/>
            <person name="Li H."/>
            <person name="Li K."/>
            <person name="Li Q."/>
            <person name="Liu X."/>
            <person name="Ma X."/>
            <person name="Naidoo K."/>
            <person name="Pethybridge S.J."/>
            <person name="Sun J."/>
            <person name="Steenkamp E.T."/>
            <person name="van der Nest M.A."/>
            <person name="van Wyk S."/>
            <person name="Wingfield M.J."/>
            <person name="Xiong C."/>
            <person name="Yue Q."/>
            <person name="Zhang X."/>
        </authorList>
    </citation>
    <scope>NUCLEOTIDE SEQUENCE [LARGE SCALE GENOMIC DNA]</scope>
    <source>
        <strain evidence="4 5">DSM 5745</strain>
    </source>
</reference>
<accession>A0A3D8SVC2</accession>
<dbReference type="RefSeq" id="XP_026607189.1">
    <property type="nucleotide sequence ID" value="XM_026744026.1"/>
</dbReference>
<dbReference type="GO" id="GO:1990811">
    <property type="term" value="C:MWP complex"/>
    <property type="evidence" value="ECO:0007669"/>
    <property type="project" value="TreeGrafter"/>
</dbReference>
<evidence type="ECO:0000256" key="3">
    <source>
        <dbReference type="ARBA" id="ARBA00023274"/>
    </source>
</evidence>
<evidence type="ECO:0008006" key="6">
    <source>
        <dbReference type="Google" id="ProtNLM"/>
    </source>
</evidence>
<dbReference type="InterPro" id="IPR052778">
    <property type="entry name" value="Centrosome-WD_assoc"/>
</dbReference>
<dbReference type="InterPro" id="IPR004977">
    <property type="entry name" value="Ribosomal_eS25"/>
</dbReference>
<dbReference type="Gene3D" id="2.130.10.10">
    <property type="entry name" value="YVTN repeat-like/Quinoprotein amine dehydrogenase"/>
    <property type="match status" value="2"/>
</dbReference>
<keyword evidence="5" id="KW-1185">Reference proteome</keyword>
<comment type="similarity">
    <text evidence="1">Belongs to the eukaryotic ribosomal protein eS25 family.</text>
</comment>
<dbReference type="GO" id="GO:1990810">
    <property type="term" value="P:microtubule anchoring at mitotic spindle pole body"/>
    <property type="evidence" value="ECO:0007669"/>
    <property type="project" value="TreeGrafter"/>
</dbReference>
<dbReference type="GeneID" id="38112380"/>
<dbReference type="FunFam" id="3.30.63.20:FF:000001">
    <property type="entry name" value="40S ribosomal protein S25"/>
    <property type="match status" value="1"/>
</dbReference>
<dbReference type="PANTHER" id="PTHR16220">
    <property type="entry name" value="WD REPEAT PROTEIN 8-RELATED"/>
    <property type="match status" value="1"/>
</dbReference>
<name>A0A3D8SVC2_9EURO</name>
<gene>
    <name evidence="4" type="ORF">DSM5745_02010</name>
</gene>
<evidence type="ECO:0000256" key="1">
    <source>
        <dbReference type="ARBA" id="ARBA00009106"/>
    </source>
</evidence>
<protein>
    <recommendedName>
        <fullName evidence="6">40S ribosomal protein S25</fullName>
    </recommendedName>
</protein>
<dbReference type="GO" id="GO:0005840">
    <property type="term" value="C:ribosome"/>
    <property type="evidence" value="ECO:0007669"/>
    <property type="project" value="UniProtKB-KW"/>
</dbReference>
<dbReference type="Proteomes" id="UP000256690">
    <property type="component" value="Unassembled WGS sequence"/>
</dbReference>
<dbReference type="InterPro" id="IPR036322">
    <property type="entry name" value="WD40_repeat_dom_sf"/>
</dbReference>
<dbReference type="SUPFAM" id="SSF50978">
    <property type="entry name" value="WD40 repeat-like"/>
    <property type="match status" value="1"/>
</dbReference>
<organism evidence="4 5">
    <name type="scientific">Aspergillus mulundensis</name>
    <dbReference type="NCBI Taxonomy" id="1810919"/>
    <lineage>
        <taxon>Eukaryota</taxon>
        <taxon>Fungi</taxon>
        <taxon>Dikarya</taxon>
        <taxon>Ascomycota</taxon>
        <taxon>Pezizomycotina</taxon>
        <taxon>Eurotiomycetes</taxon>
        <taxon>Eurotiomycetidae</taxon>
        <taxon>Eurotiales</taxon>
        <taxon>Aspergillaceae</taxon>
        <taxon>Aspergillus</taxon>
        <taxon>Aspergillus subgen. Nidulantes</taxon>
    </lineage>
</organism>
<proteinExistence type="inferred from homology"/>
<dbReference type="PANTHER" id="PTHR16220:SF0">
    <property type="entry name" value="WD REPEAT-CONTAINING PROTEIN WRAP73"/>
    <property type="match status" value="1"/>
</dbReference>
<evidence type="ECO:0000313" key="5">
    <source>
        <dbReference type="Proteomes" id="UP000256690"/>
    </source>
</evidence>
<dbReference type="Gene3D" id="3.30.63.20">
    <property type="match status" value="1"/>
</dbReference>
<keyword evidence="2" id="KW-0689">Ribosomal protein</keyword>
<dbReference type="AlphaFoldDB" id="A0A3D8SVC2"/>
<keyword evidence="3" id="KW-0687">Ribonucleoprotein</keyword>
<dbReference type="InterPro" id="IPR015943">
    <property type="entry name" value="WD40/YVTN_repeat-like_dom_sf"/>
</dbReference>
<dbReference type="STRING" id="1810919.A0A3D8SVC2"/>
<sequence>MSRICPTPTSSIDAAGSTSSPIALSDDGEFAAQINGKDLIIHLNPTSSDFKEVQIVRVKEVGCKFLRFSRRQGTAKSRRLFCANDTRIVTWDLDPLQQYAEIENVEPGALNIDYGADENEIVAFHAFNTKLTIFGLDSGRSHIIKSPKFSHQNGFGYRPKTGQLAILLKPETSDLLTVHEAQSYEVIGRDTLPTVDAQGLKWSPDGRWIAIWETASAGTKVLIFTADGQLFRTYTGLPESDGLFDLGVRSIEWSPIAAHNGLSPALAVGKVDGTVDLLGTKTFSCSSTLSHVLQSDQYSPSIWRERYAAGGMALEYAESPSSSAFSNFPEPMGTPRGVSLMGFSHDGNLLSTVDQTRPNIVWIWSLEKTPSLISVLIHEHAVRQVIWHHSCTQLLITTANNALPGVRYWSSHRSPCIVRIPIPRSESGKYDVRWLSSDGTENSRFWFGSQDDYILGFVALDEERGPEFKGMNTLGGRMSSGSQVTEPGPVTSPGLRVTIHVTAVFPTRILHLGLTSDAFSLAALNNHTDDKMAPAGKQKKKWSKGKVKDKAQHAVVLEKATAERLNKDVQSYRLITVATLVDRLKINGSLARKALADLEEKGQIKKVVGHSKMNIYTRAVTAE</sequence>
<dbReference type="GO" id="GO:0005815">
    <property type="term" value="C:microtubule organizing center"/>
    <property type="evidence" value="ECO:0007669"/>
    <property type="project" value="TreeGrafter"/>
</dbReference>
<dbReference type="EMBL" id="PVWQ01000002">
    <property type="protein sequence ID" value="RDW90235.1"/>
    <property type="molecule type" value="Genomic_DNA"/>
</dbReference>
<dbReference type="GO" id="GO:1990904">
    <property type="term" value="C:ribonucleoprotein complex"/>
    <property type="evidence" value="ECO:0007669"/>
    <property type="project" value="UniProtKB-KW"/>
</dbReference>
<dbReference type="Pfam" id="PF03297">
    <property type="entry name" value="Ribosomal_S25"/>
    <property type="match status" value="1"/>
</dbReference>
<evidence type="ECO:0000313" key="4">
    <source>
        <dbReference type="EMBL" id="RDW90235.1"/>
    </source>
</evidence>
<dbReference type="OrthoDB" id="308690at2759"/>